<reference evidence="5 6" key="1">
    <citation type="journal article" date="2015" name="Plant Cell">
        <title>Oil accumulation by the oleaginous diatom Fistulifera solaris as revealed by the genome and transcriptome.</title>
        <authorList>
            <person name="Tanaka T."/>
            <person name="Maeda Y."/>
            <person name="Veluchamy A."/>
            <person name="Tanaka M."/>
            <person name="Abida H."/>
            <person name="Marechal E."/>
            <person name="Bowler C."/>
            <person name="Muto M."/>
            <person name="Sunaga Y."/>
            <person name="Tanaka M."/>
            <person name="Yoshino T."/>
            <person name="Taniguchi T."/>
            <person name="Fukuda Y."/>
            <person name="Nemoto M."/>
            <person name="Matsumoto M."/>
            <person name="Wong P.S."/>
            <person name="Aburatani S."/>
            <person name="Fujibuchi W."/>
        </authorList>
    </citation>
    <scope>NUCLEOTIDE SEQUENCE [LARGE SCALE GENOMIC DNA]</scope>
    <source>
        <strain evidence="5 6">JPCC DA0580</strain>
    </source>
</reference>
<evidence type="ECO:0000259" key="4">
    <source>
        <dbReference type="PROSITE" id="PS50014"/>
    </source>
</evidence>
<feature type="compositionally biased region" description="Low complexity" evidence="3">
    <location>
        <begin position="178"/>
        <end position="190"/>
    </location>
</feature>
<keyword evidence="6" id="KW-1185">Reference proteome</keyword>
<evidence type="ECO:0000256" key="2">
    <source>
        <dbReference type="PROSITE-ProRule" id="PRU00035"/>
    </source>
</evidence>
<feature type="compositionally biased region" description="Basic and acidic residues" evidence="3">
    <location>
        <begin position="138"/>
        <end position="150"/>
    </location>
</feature>
<dbReference type="EMBL" id="BDSP01000177">
    <property type="protein sequence ID" value="GAX22101.1"/>
    <property type="molecule type" value="Genomic_DNA"/>
</dbReference>
<dbReference type="OrthoDB" id="47787at2759"/>
<dbReference type="CDD" id="cd04369">
    <property type="entry name" value="Bromodomain"/>
    <property type="match status" value="1"/>
</dbReference>
<sequence>MWNGNNNPNDHRNRHYPPQPPPGYHYRQSPPTYPDPRYPPHPPPPYGYGGPYWPPPHHPHGSERPRSGSHGENVYYPEVRHRSGDREEDRFVPVAHPDDDEEVADVAVSEVAPRGKPEAMAQALAAAKIETKREEIAEMKRKEEERMKFDDDMEEDPVMDVEVEAEPIPEEDEDDAIAEPVVQSSSSIIKKPSETKKKSPTRKKKPKPPMSSSSLEGAGSNLLSRPVDPVTEVEWENLDALMNQFCRVPLLAEFSRPVSLLHPELISTYSKIVKHPLDLGHICRGIRRRQYKNLRDIRLDMWRVFANCVKYHSHPNNKEAVPSFVSIALHLREFFNNLWNEHMLPSDLPENASDTMKEMFQTRQKDRKSIMESSGVLSITPKITGVTSRTIKKFIKDGGRVDGLDKDAVFGPDAKEKDRDLEVVVANLTKIGEKVMSWDEDYTLEKFYQELKAVYTVDVLEENPALRNRIGNRITRMFWKLFLPLHEANSRGVSQSSIWGNIAATIWARESSKKPFWPAICLGILAPEDQRESWHESITQRNEMRLPEKLRAPLEASRNKCILAQQRQPLSYFMVEFLGTHEFIWVRETDIIENFDASKDPNKDTSSSKKKRASRSATSSVIGSKTYATALEECTWAMEEYESVLQDCYNYTSVGDTAQVDEEEDGDDVNYSYAVLAQSDDEADDEDTHGYAYDDATMSLSDVDEANFLLEHAGLLDTSSEGRKNAKKRAQAMKKKNIEKHGDTKSKGRKDVKSKKDSKRKDAQRAKDEKSREAQRAKDLDRELRKEEKELEKRRKKRMREREKALRLETRKNKKRRSSLGNEDDDRGLTLDKRARATAIVKAYLTRLAQDDDYKNLGIGGVMNIPAVMIDSTGLLGMALAFRSAAGEIPVPDDGDDSMAKLKPWAAVDTESHKTSAERIEALQTKIRLLEDHIEKKRINIKIREELTQEAISKRIRMEERIVADDELARRNPYKKKKRYPSPKSTTKSNLSKEANDEAEDDEEEEEEEEDDAGSEKLGREDDDNGDDEDDDDDKTLESTNRSDEDVESAASADIDAMDVENS</sequence>
<dbReference type="Gene3D" id="2.30.30.140">
    <property type="match status" value="1"/>
</dbReference>
<evidence type="ECO:0000256" key="1">
    <source>
        <dbReference type="ARBA" id="ARBA00023117"/>
    </source>
</evidence>
<organism evidence="5 6">
    <name type="scientific">Fistulifera solaris</name>
    <name type="common">Oleaginous diatom</name>
    <dbReference type="NCBI Taxonomy" id="1519565"/>
    <lineage>
        <taxon>Eukaryota</taxon>
        <taxon>Sar</taxon>
        <taxon>Stramenopiles</taxon>
        <taxon>Ochrophyta</taxon>
        <taxon>Bacillariophyta</taxon>
        <taxon>Bacillariophyceae</taxon>
        <taxon>Bacillariophycidae</taxon>
        <taxon>Naviculales</taxon>
        <taxon>Naviculaceae</taxon>
        <taxon>Fistulifera</taxon>
    </lineage>
</organism>
<accession>A0A1Z5K7M9</accession>
<evidence type="ECO:0000313" key="6">
    <source>
        <dbReference type="Proteomes" id="UP000198406"/>
    </source>
</evidence>
<evidence type="ECO:0000256" key="3">
    <source>
        <dbReference type="SAM" id="MobiDB-lite"/>
    </source>
</evidence>
<dbReference type="GO" id="GO:0003690">
    <property type="term" value="F:double-stranded DNA binding"/>
    <property type="evidence" value="ECO:0007669"/>
    <property type="project" value="TreeGrafter"/>
</dbReference>
<feature type="region of interest" description="Disordered" evidence="3">
    <location>
        <begin position="166"/>
        <end position="225"/>
    </location>
</feature>
<feature type="compositionally biased region" description="Acidic residues" evidence="3">
    <location>
        <begin position="166"/>
        <end position="177"/>
    </location>
</feature>
<dbReference type="GO" id="GO:0003697">
    <property type="term" value="F:single-stranded DNA binding"/>
    <property type="evidence" value="ECO:0007669"/>
    <property type="project" value="TreeGrafter"/>
</dbReference>
<evidence type="ECO:0000313" key="5">
    <source>
        <dbReference type="EMBL" id="GAX22101.1"/>
    </source>
</evidence>
<dbReference type="Gene3D" id="1.20.920.10">
    <property type="entry name" value="Bromodomain-like"/>
    <property type="match status" value="1"/>
</dbReference>
<proteinExistence type="predicted"/>
<feature type="compositionally biased region" description="Acidic residues" evidence="3">
    <location>
        <begin position="1021"/>
        <end position="1035"/>
    </location>
</feature>
<dbReference type="InterPro" id="IPR052003">
    <property type="entry name" value="HR_DNA-Binding_Protein"/>
</dbReference>
<feature type="compositionally biased region" description="Basic and acidic residues" evidence="3">
    <location>
        <begin position="739"/>
        <end position="793"/>
    </location>
</feature>
<feature type="region of interest" description="Disordered" evidence="3">
    <location>
        <begin position="1"/>
        <end position="88"/>
    </location>
</feature>
<dbReference type="SMART" id="SM00297">
    <property type="entry name" value="BROMO"/>
    <property type="match status" value="1"/>
</dbReference>
<dbReference type="InterPro" id="IPR001487">
    <property type="entry name" value="Bromodomain"/>
</dbReference>
<feature type="compositionally biased region" description="Basic and acidic residues" evidence="3">
    <location>
        <begin position="78"/>
        <end position="88"/>
    </location>
</feature>
<name>A0A1Z5K7M9_FISSO</name>
<feature type="region of interest" description="Disordered" evidence="3">
    <location>
        <begin position="138"/>
        <end position="157"/>
    </location>
</feature>
<dbReference type="SUPFAM" id="SSF47370">
    <property type="entry name" value="Bromodomain"/>
    <property type="match status" value="1"/>
</dbReference>
<dbReference type="Pfam" id="PF00439">
    <property type="entry name" value="Bromodomain"/>
    <property type="match status" value="1"/>
</dbReference>
<feature type="compositionally biased region" description="Basic and acidic residues" evidence="3">
    <location>
        <begin position="800"/>
        <end position="811"/>
    </location>
</feature>
<comment type="caution">
    <text evidence="5">The sequence shown here is derived from an EMBL/GenBank/DDBJ whole genome shotgun (WGS) entry which is preliminary data.</text>
</comment>
<feature type="region of interest" description="Disordered" evidence="3">
    <location>
        <begin position="719"/>
        <end position="827"/>
    </location>
</feature>
<feature type="region of interest" description="Disordered" evidence="3">
    <location>
        <begin position="973"/>
        <end position="1063"/>
    </location>
</feature>
<dbReference type="AlphaFoldDB" id="A0A1Z5K7M9"/>
<feature type="compositionally biased region" description="Pro residues" evidence="3">
    <location>
        <begin position="31"/>
        <end position="56"/>
    </location>
</feature>
<gene>
    <name evidence="5" type="ORF">FisN_6Hh349</name>
</gene>
<protein>
    <recommendedName>
        <fullName evidence="4">Bromo domain-containing protein</fullName>
    </recommendedName>
</protein>
<feature type="compositionally biased region" description="Basic and acidic residues" evidence="3">
    <location>
        <begin position="596"/>
        <end position="607"/>
    </location>
</feature>
<feature type="compositionally biased region" description="Basic residues" evidence="3">
    <location>
        <begin position="725"/>
        <end position="738"/>
    </location>
</feature>
<dbReference type="GO" id="GO:0036297">
    <property type="term" value="P:interstrand cross-link repair"/>
    <property type="evidence" value="ECO:0007669"/>
    <property type="project" value="TreeGrafter"/>
</dbReference>
<dbReference type="GO" id="GO:0000724">
    <property type="term" value="P:double-strand break repair via homologous recombination"/>
    <property type="evidence" value="ECO:0007669"/>
    <property type="project" value="TreeGrafter"/>
</dbReference>
<feature type="compositionally biased region" description="Basic residues" evidence="3">
    <location>
        <begin position="198"/>
        <end position="207"/>
    </location>
</feature>
<dbReference type="InterPro" id="IPR036427">
    <property type="entry name" value="Bromodomain-like_sf"/>
</dbReference>
<dbReference type="PANTHER" id="PTHR15361">
    <property type="entry name" value="RAD51/NUKS-INTERACTING PROTEIN"/>
    <property type="match status" value="1"/>
</dbReference>
<feature type="region of interest" description="Disordered" evidence="3">
    <location>
        <begin position="596"/>
        <end position="615"/>
    </location>
</feature>
<dbReference type="PROSITE" id="PS50014">
    <property type="entry name" value="BROMODOMAIN_2"/>
    <property type="match status" value="1"/>
</dbReference>
<feature type="domain" description="Bromo" evidence="4">
    <location>
        <begin position="246"/>
        <end position="319"/>
    </location>
</feature>
<dbReference type="PANTHER" id="PTHR15361:SF5">
    <property type="entry name" value="C3H1-TYPE DOMAIN-CONTAINING PROTEIN"/>
    <property type="match status" value="1"/>
</dbReference>
<feature type="compositionally biased region" description="Acidic residues" evidence="3">
    <location>
        <begin position="997"/>
        <end position="1013"/>
    </location>
</feature>
<dbReference type="InParanoid" id="A0A1Z5K7M9"/>
<keyword evidence="1 2" id="KW-0103">Bromodomain</keyword>
<dbReference type="Proteomes" id="UP000198406">
    <property type="component" value="Unassembled WGS sequence"/>
</dbReference>